<evidence type="ECO:0000313" key="1">
    <source>
        <dbReference type="EMBL" id="ADZ84060.1"/>
    </source>
</evidence>
<dbReference type="InterPro" id="IPR006901">
    <property type="entry name" value="TrmK"/>
</dbReference>
<organism evidence="1 2">
    <name type="scientific">Cellulosilyticum lentocellum (strain ATCC 49066 / DSM 5427 / NCIMB 11756 / RHM5)</name>
    <name type="common">Clostridium lentocellum</name>
    <dbReference type="NCBI Taxonomy" id="642492"/>
    <lineage>
        <taxon>Bacteria</taxon>
        <taxon>Bacillati</taxon>
        <taxon>Bacillota</taxon>
        <taxon>Clostridia</taxon>
        <taxon>Lachnospirales</taxon>
        <taxon>Cellulosilyticaceae</taxon>
        <taxon>Cellulosilyticum</taxon>
    </lineage>
</organism>
<dbReference type="RefSeq" id="WP_013657354.1">
    <property type="nucleotide sequence ID" value="NC_015275.1"/>
</dbReference>
<dbReference type="AlphaFoldDB" id="F2JST9"/>
<dbReference type="Gene3D" id="3.40.50.150">
    <property type="entry name" value="Vaccinia Virus protein VP39"/>
    <property type="match status" value="1"/>
</dbReference>
<reference evidence="1 2" key="1">
    <citation type="journal article" date="2011" name="J. Bacteriol.">
        <title>Complete genome sequence of the cellulose-degrading bacterium Cellulosilyticum lentocellum.</title>
        <authorList>
            <consortium name="US DOE Joint Genome Institute"/>
            <person name="Miller D.A."/>
            <person name="Suen G."/>
            <person name="Bruce D."/>
            <person name="Copeland A."/>
            <person name="Cheng J.F."/>
            <person name="Detter C."/>
            <person name="Goodwin L.A."/>
            <person name="Han C.S."/>
            <person name="Hauser L.J."/>
            <person name="Land M.L."/>
            <person name="Lapidus A."/>
            <person name="Lucas S."/>
            <person name="Meincke L."/>
            <person name="Pitluck S."/>
            <person name="Tapia R."/>
            <person name="Teshima H."/>
            <person name="Woyke T."/>
            <person name="Fox B.G."/>
            <person name="Angert E.R."/>
            <person name="Currie C.R."/>
        </authorList>
    </citation>
    <scope>NUCLEOTIDE SEQUENCE [LARGE SCALE GENOMIC DNA]</scope>
    <source>
        <strain evidence="2">ATCC 49066 / DSM 5427 / NCIMB 11756 / RHM5</strain>
    </source>
</reference>
<dbReference type="EMBL" id="CP002582">
    <property type="protein sequence ID" value="ADZ84060.1"/>
    <property type="molecule type" value="Genomic_DNA"/>
</dbReference>
<sequence>MQLSTRLSALVQYVPQGSRVIDVGTDHAYIPIYLIKNNRAVSCLATDINAGPLKKAAHNIKQHHIHQIRLKQTNGLEGVCEEDGDVIMISGMGGYLIIDILERAKKLVSGIRKLILQPQQDIDEVRRYLHQIGFRIEDEDFVIDDDKYYTVIVAVPGNEHYAHTYEYVYGKCLIEKGLPVFKEWLVKKEEKLEEISAALQDKESESVVKRKQELAKELAMHREVMACLF</sequence>
<dbReference type="KEGG" id="cle:Clole_2352"/>
<evidence type="ECO:0000313" key="2">
    <source>
        <dbReference type="Proteomes" id="UP000008467"/>
    </source>
</evidence>
<dbReference type="PANTHER" id="PTHR38451:SF1">
    <property type="entry name" value="TRNA (ADENINE(22)-N(1))-METHYLTRANSFERASE"/>
    <property type="match status" value="1"/>
</dbReference>
<dbReference type="Pfam" id="PF04816">
    <property type="entry name" value="TrmK"/>
    <property type="match status" value="1"/>
</dbReference>
<protein>
    <recommendedName>
        <fullName evidence="3">SAM-dependent methyltransferase</fullName>
    </recommendedName>
</protein>
<gene>
    <name evidence="1" type="ordered locus">Clole_2352</name>
</gene>
<dbReference type="GO" id="GO:0160105">
    <property type="term" value="F:tRNA (adenine(22)-N1)-methyltransferase activity"/>
    <property type="evidence" value="ECO:0007669"/>
    <property type="project" value="InterPro"/>
</dbReference>
<dbReference type="STRING" id="642492.Clole_2352"/>
<dbReference type="eggNOG" id="COG2384">
    <property type="taxonomic scope" value="Bacteria"/>
</dbReference>
<accession>F2JST9</accession>
<dbReference type="PANTHER" id="PTHR38451">
    <property type="entry name" value="TRNA (ADENINE(22)-N(1))-METHYLTRANSFERASE"/>
    <property type="match status" value="1"/>
</dbReference>
<dbReference type="SUPFAM" id="SSF53335">
    <property type="entry name" value="S-adenosyl-L-methionine-dependent methyltransferases"/>
    <property type="match status" value="1"/>
</dbReference>
<evidence type="ECO:0008006" key="3">
    <source>
        <dbReference type="Google" id="ProtNLM"/>
    </source>
</evidence>
<keyword evidence="2" id="KW-1185">Reference proteome</keyword>
<dbReference type="Proteomes" id="UP000008467">
    <property type="component" value="Chromosome"/>
</dbReference>
<name>F2JST9_CELLD</name>
<dbReference type="InterPro" id="IPR029063">
    <property type="entry name" value="SAM-dependent_MTases_sf"/>
</dbReference>
<dbReference type="HOGENOM" id="CLU_071037_1_0_9"/>
<proteinExistence type="predicted"/>
<dbReference type="PIRSF" id="PIRSF018637">
    <property type="entry name" value="TrmK"/>
    <property type="match status" value="1"/>
</dbReference>